<keyword evidence="1" id="KW-0962">Peroxisome biogenesis</keyword>
<evidence type="ECO:0000313" key="6">
    <source>
        <dbReference type="EMBL" id="UJO13979.1"/>
    </source>
</evidence>
<evidence type="ECO:0000256" key="5">
    <source>
        <dbReference type="SAM" id="MobiDB-lite"/>
    </source>
</evidence>
<name>A0A9Q8P5I9_PASFU</name>
<proteinExistence type="predicted"/>
<comment type="subcellular location">
    <subcellularLocation>
        <location evidence="4">Peroxisome membrane</location>
    </subcellularLocation>
</comment>
<dbReference type="OMA" id="PLCVHWS"/>
<dbReference type="AlphaFoldDB" id="A0A9Q8P5I9"/>
<gene>
    <name evidence="6" type="ORF">CLAFUR5_03470</name>
</gene>
<dbReference type="Pfam" id="PF05648">
    <property type="entry name" value="PEX11"/>
    <property type="match status" value="1"/>
</dbReference>
<dbReference type="OrthoDB" id="10005898at2759"/>
<evidence type="ECO:0000256" key="1">
    <source>
        <dbReference type="ARBA" id="ARBA00022593"/>
    </source>
</evidence>
<dbReference type="Proteomes" id="UP000756132">
    <property type="component" value="Chromosome 2"/>
</dbReference>
<evidence type="ECO:0000256" key="4">
    <source>
        <dbReference type="ARBA" id="ARBA00046271"/>
    </source>
</evidence>
<keyword evidence="3" id="KW-0576">Peroxisome</keyword>
<keyword evidence="7" id="KW-1185">Reference proteome</keyword>
<dbReference type="RefSeq" id="XP_047758345.1">
    <property type="nucleotide sequence ID" value="XM_047902618.1"/>
</dbReference>
<protein>
    <submittedName>
        <fullName evidence="6">Uncharacterized protein</fullName>
    </submittedName>
</protein>
<dbReference type="InterPro" id="IPR008733">
    <property type="entry name" value="PEX11"/>
</dbReference>
<dbReference type="PANTHER" id="PTHR12652">
    <property type="entry name" value="PEROXISOMAL BIOGENESIS FACTOR 11"/>
    <property type="match status" value="1"/>
</dbReference>
<keyword evidence="2" id="KW-0472">Membrane</keyword>
<reference evidence="6" key="2">
    <citation type="journal article" date="2022" name="Microb. Genom.">
        <title>A chromosome-scale genome assembly of the tomato pathogen Cladosporium fulvum reveals a compartmentalized genome architecture and the presence of a dispensable chromosome.</title>
        <authorList>
            <person name="Zaccaron A.Z."/>
            <person name="Chen L.H."/>
            <person name="Samaras A."/>
            <person name="Stergiopoulos I."/>
        </authorList>
    </citation>
    <scope>NUCLEOTIDE SEQUENCE</scope>
    <source>
        <strain evidence="6">Race5_Kim</strain>
    </source>
</reference>
<evidence type="ECO:0000256" key="3">
    <source>
        <dbReference type="ARBA" id="ARBA00023140"/>
    </source>
</evidence>
<dbReference type="GO" id="GO:0016559">
    <property type="term" value="P:peroxisome fission"/>
    <property type="evidence" value="ECO:0007669"/>
    <property type="project" value="InterPro"/>
</dbReference>
<sequence length="304" mass="33135">MSEPASQPGAPTDGAQNQPSHASEKSLAREAEKRMPKKAVSLLATPDRIILRLNKLLAAPGGLSAFLSTFNYTLYLLAHLDSKAGPLKARIAVFLNRQTALPSVTPVVVGEPSPIQNLGSLLSATRTTLRLFGLFPMYAWARQLLQGPKPGQDQVLYATSVAQCTLYIIFQFYENVALLTDSKILPGALTAKYTEKYGGKATAIYTTAYRAWFLGFCCDFVRLAREAQLDSGKRSSKSAKENEENDSRWYAELLVPMCWFPVGFQFAQWNESGFPGFNLGFMGAAGAMAGLSKTKALWDATADA</sequence>
<evidence type="ECO:0000256" key="2">
    <source>
        <dbReference type="ARBA" id="ARBA00023136"/>
    </source>
</evidence>
<feature type="region of interest" description="Disordered" evidence="5">
    <location>
        <begin position="1"/>
        <end position="31"/>
    </location>
</feature>
<evidence type="ECO:0000313" key="7">
    <source>
        <dbReference type="Proteomes" id="UP000756132"/>
    </source>
</evidence>
<dbReference type="GeneID" id="71983348"/>
<dbReference type="GO" id="GO:0005778">
    <property type="term" value="C:peroxisomal membrane"/>
    <property type="evidence" value="ECO:0007669"/>
    <property type="project" value="UniProtKB-SubCell"/>
</dbReference>
<organism evidence="6 7">
    <name type="scientific">Passalora fulva</name>
    <name type="common">Tomato leaf mold</name>
    <name type="synonym">Cladosporium fulvum</name>
    <dbReference type="NCBI Taxonomy" id="5499"/>
    <lineage>
        <taxon>Eukaryota</taxon>
        <taxon>Fungi</taxon>
        <taxon>Dikarya</taxon>
        <taxon>Ascomycota</taxon>
        <taxon>Pezizomycotina</taxon>
        <taxon>Dothideomycetes</taxon>
        <taxon>Dothideomycetidae</taxon>
        <taxon>Mycosphaerellales</taxon>
        <taxon>Mycosphaerellaceae</taxon>
        <taxon>Fulvia</taxon>
    </lineage>
</organism>
<dbReference type="PANTHER" id="PTHR12652:SF25">
    <property type="entry name" value="MICROBODY (PEROXISOME) PROLIFERATION PROTEIN PEROXIN 11C (EUROFUNG)"/>
    <property type="match status" value="1"/>
</dbReference>
<feature type="compositionally biased region" description="Basic and acidic residues" evidence="5">
    <location>
        <begin position="22"/>
        <end position="31"/>
    </location>
</feature>
<accession>A0A9Q8P5I9</accession>
<reference evidence="6" key="1">
    <citation type="submission" date="2021-12" db="EMBL/GenBank/DDBJ databases">
        <authorList>
            <person name="Zaccaron A."/>
            <person name="Stergiopoulos I."/>
        </authorList>
    </citation>
    <scope>NUCLEOTIDE SEQUENCE</scope>
    <source>
        <strain evidence="6">Race5_Kim</strain>
    </source>
</reference>
<dbReference type="KEGG" id="ffu:CLAFUR5_03470"/>
<dbReference type="EMBL" id="CP090164">
    <property type="protein sequence ID" value="UJO13979.1"/>
    <property type="molecule type" value="Genomic_DNA"/>
</dbReference>